<protein>
    <submittedName>
        <fullName evidence="1">Uncharacterized protein</fullName>
    </submittedName>
</protein>
<organism evidence="1">
    <name type="scientific">Arundo donax</name>
    <name type="common">Giant reed</name>
    <name type="synonym">Donax arundinaceus</name>
    <dbReference type="NCBI Taxonomy" id="35708"/>
    <lineage>
        <taxon>Eukaryota</taxon>
        <taxon>Viridiplantae</taxon>
        <taxon>Streptophyta</taxon>
        <taxon>Embryophyta</taxon>
        <taxon>Tracheophyta</taxon>
        <taxon>Spermatophyta</taxon>
        <taxon>Magnoliopsida</taxon>
        <taxon>Liliopsida</taxon>
        <taxon>Poales</taxon>
        <taxon>Poaceae</taxon>
        <taxon>PACMAD clade</taxon>
        <taxon>Arundinoideae</taxon>
        <taxon>Arundineae</taxon>
        <taxon>Arundo</taxon>
    </lineage>
</organism>
<accession>A0A0A9GCI9</accession>
<dbReference type="AlphaFoldDB" id="A0A0A9GCI9"/>
<proteinExistence type="predicted"/>
<name>A0A0A9GCI9_ARUDO</name>
<dbReference type="EMBL" id="GBRH01179498">
    <property type="protein sequence ID" value="JAE18398.1"/>
    <property type="molecule type" value="Transcribed_RNA"/>
</dbReference>
<reference evidence="1" key="2">
    <citation type="journal article" date="2015" name="Data Brief">
        <title>Shoot transcriptome of the giant reed, Arundo donax.</title>
        <authorList>
            <person name="Barrero R.A."/>
            <person name="Guerrero F.D."/>
            <person name="Moolhuijzen P."/>
            <person name="Goolsby J.A."/>
            <person name="Tidwell J."/>
            <person name="Bellgard S.E."/>
            <person name="Bellgard M.I."/>
        </authorList>
    </citation>
    <scope>NUCLEOTIDE SEQUENCE</scope>
    <source>
        <tissue evidence="1">Shoot tissue taken approximately 20 cm above the soil surface</tissue>
    </source>
</reference>
<sequence length="32" mass="3495">MAAVIVSLLGAFANLVLLMLTILDIHKNSSYY</sequence>
<reference evidence="1" key="1">
    <citation type="submission" date="2014-09" db="EMBL/GenBank/DDBJ databases">
        <authorList>
            <person name="Magalhaes I.L.F."/>
            <person name="Oliveira U."/>
            <person name="Santos F.R."/>
            <person name="Vidigal T.H.D.A."/>
            <person name="Brescovit A.D."/>
            <person name="Santos A.J."/>
        </authorList>
    </citation>
    <scope>NUCLEOTIDE SEQUENCE</scope>
    <source>
        <tissue evidence="1">Shoot tissue taken approximately 20 cm above the soil surface</tissue>
    </source>
</reference>
<evidence type="ECO:0000313" key="1">
    <source>
        <dbReference type="EMBL" id="JAE18398.1"/>
    </source>
</evidence>